<comment type="similarity">
    <text evidence="1">Belongs to the sigma-70 factor family. ECF subfamily.</text>
</comment>
<dbReference type="Gene3D" id="1.10.10.10">
    <property type="entry name" value="Winged helix-like DNA-binding domain superfamily/Winged helix DNA-binding domain"/>
    <property type="match status" value="1"/>
</dbReference>
<dbReference type="PANTHER" id="PTHR43133:SF63">
    <property type="entry name" value="RNA POLYMERASE SIGMA FACTOR FECI-RELATED"/>
    <property type="match status" value="1"/>
</dbReference>
<dbReference type="Pfam" id="PF08281">
    <property type="entry name" value="Sigma70_r4_2"/>
    <property type="match status" value="1"/>
</dbReference>
<comment type="caution">
    <text evidence="7">The sequence shown here is derived from an EMBL/GenBank/DDBJ whole genome shotgun (WGS) entry which is preliminary data.</text>
</comment>
<gene>
    <name evidence="7" type="ORF">DFQ45_11239</name>
</gene>
<evidence type="ECO:0000256" key="4">
    <source>
        <dbReference type="ARBA" id="ARBA00023163"/>
    </source>
</evidence>
<dbReference type="CDD" id="cd06171">
    <property type="entry name" value="Sigma70_r4"/>
    <property type="match status" value="1"/>
</dbReference>
<sequence>MLDSLYREHNNWLKSWIGRRLGCPEQASDLAQETFVRILTQQRQVQPHTPRAYLSTIARGLMIDLFRRKSLEQAYLDSLQQLPETTAISPEDHHLIIEALMHIDQMLDQLGERSRQIFLMAQLDGLSHAEISRRIGVSVNTVRKHYIRALTHCLLLMDDSHETDC</sequence>
<evidence type="ECO:0000256" key="2">
    <source>
        <dbReference type="ARBA" id="ARBA00023015"/>
    </source>
</evidence>
<feature type="domain" description="RNA polymerase sigma-70 region 2" evidence="5">
    <location>
        <begin position="5"/>
        <end position="70"/>
    </location>
</feature>
<dbReference type="InterPro" id="IPR014284">
    <property type="entry name" value="RNA_pol_sigma-70_dom"/>
</dbReference>
<dbReference type="OrthoDB" id="9797134at2"/>
<dbReference type="SUPFAM" id="SSF88659">
    <property type="entry name" value="Sigma3 and sigma4 domains of RNA polymerase sigma factors"/>
    <property type="match status" value="1"/>
</dbReference>
<evidence type="ECO:0000259" key="6">
    <source>
        <dbReference type="Pfam" id="PF08281"/>
    </source>
</evidence>
<dbReference type="SUPFAM" id="SSF88946">
    <property type="entry name" value="Sigma2 domain of RNA polymerase sigma factors"/>
    <property type="match status" value="1"/>
</dbReference>
<feature type="domain" description="RNA polymerase sigma factor 70 region 4 type 2" evidence="6">
    <location>
        <begin position="103"/>
        <end position="153"/>
    </location>
</feature>
<dbReference type="InterPro" id="IPR039425">
    <property type="entry name" value="RNA_pol_sigma-70-like"/>
</dbReference>
<keyword evidence="8" id="KW-1185">Reference proteome</keyword>
<dbReference type="Gene3D" id="1.10.1740.10">
    <property type="match status" value="1"/>
</dbReference>
<dbReference type="GO" id="GO:0006352">
    <property type="term" value="P:DNA-templated transcription initiation"/>
    <property type="evidence" value="ECO:0007669"/>
    <property type="project" value="InterPro"/>
</dbReference>
<evidence type="ECO:0000313" key="7">
    <source>
        <dbReference type="EMBL" id="TDQ36492.1"/>
    </source>
</evidence>
<proteinExistence type="inferred from homology"/>
<reference evidence="7 8" key="1">
    <citation type="submission" date="2019-03" db="EMBL/GenBank/DDBJ databases">
        <title>Genomic Encyclopedia of Type Strains, Phase IV (KMG-IV): sequencing the most valuable type-strain genomes for metagenomic binning, comparative biology and taxonomic classification.</title>
        <authorList>
            <person name="Goeker M."/>
        </authorList>
    </citation>
    <scope>NUCLEOTIDE SEQUENCE [LARGE SCALE GENOMIC DNA]</scope>
    <source>
        <strain evidence="7 8">DSM 28679</strain>
    </source>
</reference>
<organism evidence="7 8">
    <name type="scientific">Thiopseudomonas denitrificans</name>
    <dbReference type="NCBI Taxonomy" id="1501432"/>
    <lineage>
        <taxon>Bacteria</taxon>
        <taxon>Pseudomonadati</taxon>
        <taxon>Pseudomonadota</taxon>
        <taxon>Gammaproteobacteria</taxon>
        <taxon>Pseudomonadales</taxon>
        <taxon>Pseudomonadaceae</taxon>
        <taxon>Thiopseudomonas</taxon>
    </lineage>
</organism>
<dbReference type="Pfam" id="PF04542">
    <property type="entry name" value="Sigma70_r2"/>
    <property type="match status" value="1"/>
</dbReference>
<keyword evidence="4" id="KW-0804">Transcription</keyword>
<accession>A0A4R6TV19</accession>
<evidence type="ECO:0000259" key="5">
    <source>
        <dbReference type="Pfam" id="PF04542"/>
    </source>
</evidence>
<dbReference type="AlphaFoldDB" id="A0A4R6TV19"/>
<dbReference type="InterPro" id="IPR036388">
    <property type="entry name" value="WH-like_DNA-bd_sf"/>
</dbReference>
<keyword evidence="3" id="KW-0731">Sigma factor</keyword>
<dbReference type="InterPro" id="IPR013325">
    <property type="entry name" value="RNA_pol_sigma_r2"/>
</dbReference>
<dbReference type="NCBIfam" id="TIGR02937">
    <property type="entry name" value="sigma70-ECF"/>
    <property type="match status" value="1"/>
</dbReference>
<dbReference type="InterPro" id="IPR007627">
    <property type="entry name" value="RNA_pol_sigma70_r2"/>
</dbReference>
<dbReference type="InterPro" id="IPR013324">
    <property type="entry name" value="RNA_pol_sigma_r3/r4-like"/>
</dbReference>
<keyword evidence="2" id="KW-0805">Transcription regulation</keyword>
<evidence type="ECO:0000256" key="3">
    <source>
        <dbReference type="ARBA" id="ARBA00023082"/>
    </source>
</evidence>
<evidence type="ECO:0000313" key="8">
    <source>
        <dbReference type="Proteomes" id="UP000294575"/>
    </source>
</evidence>
<name>A0A4R6TV19_9GAMM</name>
<evidence type="ECO:0000256" key="1">
    <source>
        <dbReference type="ARBA" id="ARBA00010641"/>
    </source>
</evidence>
<dbReference type="GO" id="GO:0016987">
    <property type="term" value="F:sigma factor activity"/>
    <property type="evidence" value="ECO:0007669"/>
    <property type="project" value="UniProtKB-KW"/>
</dbReference>
<protein>
    <submittedName>
        <fullName evidence="7">RNA polymerase sigma-70 factor (ECF subfamily)</fullName>
    </submittedName>
</protein>
<dbReference type="InterPro" id="IPR013249">
    <property type="entry name" value="RNA_pol_sigma70_r4_t2"/>
</dbReference>
<dbReference type="EMBL" id="SNYK01000012">
    <property type="protein sequence ID" value="TDQ36492.1"/>
    <property type="molecule type" value="Genomic_DNA"/>
</dbReference>
<dbReference type="RefSeq" id="WP_101496034.1">
    <property type="nucleotide sequence ID" value="NZ_LNJZ01000003.1"/>
</dbReference>
<dbReference type="Proteomes" id="UP000294575">
    <property type="component" value="Unassembled WGS sequence"/>
</dbReference>
<dbReference type="PANTHER" id="PTHR43133">
    <property type="entry name" value="RNA POLYMERASE ECF-TYPE SIGMA FACTO"/>
    <property type="match status" value="1"/>
</dbReference>
<dbReference type="GO" id="GO:0003677">
    <property type="term" value="F:DNA binding"/>
    <property type="evidence" value="ECO:0007669"/>
    <property type="project" value="InterPro"/>
</dbReference>